<accession>A0ABP0FMW0</accession>
<reference evidence="4 5" key="1">
    <citation type="submission" date="2024-02" db="EMBL/GenBank/DDBJ databases">
        <authorList>
            <person name="Daric V."/>
            <person name="Darras S."/>
        </authorList>
    </citation>
    <scope>NUCLEOTIDE SEQUENCE [LARGE SCALE GENOMIC DNA]</scope>
</reference>
<dbReference type="InterPro" id="IPR009057">
    <property type="entry name" value="Homeodomain-like_sf"/>
</dbReference>
<feature type="domain" description="Homeobox" evidence="3">
    <location>
        <begin position="305"/>
        <end position="365"/>
    </location>
</feature>
<evidence type="ECO:0000259" key="3">
    <source>
        <dbReference type="PROSITE" id="PS50071"/>
    </source>
</evidence>
<evidence type="ECO:0000313" key="5">
    <source>
        <dbReference type="Proteomes" id="UP001642483"/>
    </source>
</evidence>
<organism evidence="4 5">
    <name type="scientific">Clavelina lepadiformis</name>
    <name type="common">Light-bulb sea squirt</name>
    <name type="synonym">Ascidia lepadiformis</name>
    <dbReference type="NCBI Taxonomy" id="159417"/>
    <lineage>
        <taxon>Eukaryota</taxon>
        <taxon>Metazoa</taxon>
        <taxon>Chordata</taxon>
        <taxon>Tunicata</taxon>
        <taxon>Ascidiacea</taxon>
        <taxon>Aplousobranchia</taxon>
        <taxon>Clavelinidae</taxon>
        <taxon>Clavelina</taxon>
    </lineage>
</organism>
<dbReference type="Gene3D" id="1.10.10.60">
    <property type="entry name" value="Homeodomain-like"/>
    <property type="match status" value="1"/>
</dbReference>
<proteinExistence type="predicted"/>
<comment type="caution">
    <text evidence="4">The sequence shown here is derived from an EMBL/GenBank/DDBJ whole genome shotgun (WGS) entry which is preliminary data.</text>
</comment>
<dbReference type="Proteomes" id="UP001642483">
    <property type="component" value="Unassembled WGS sequence"/>
</dbReference>
<dbReference type="Pfam" id="PF00046">
    <property type="entry name" value="Homeodomain"/>
    <property type="match status" value="1"/>
</dbReference>
<dbReference type="InterPro" id="IPR001356">
    <property type="entry name" value="HD"/>
</dbReference>
<keyword evidence="1 2" id="KW-0539">Nucleus</keyword>
<dbReference type="SUPFAM" id="SSF46689">
    <property type="entry name" value="Homeodomain-like"/>
    <property type="match status" value="1"/>
</dbReference>
<dbReference type="CDD" id="cd00086">
    <property type="entry name" value="homeodomain"/>
    <property type="match status" value="1"/>
</dbReference>
<protein>
    <recommendedName>
        <fullName evidence="3">Homeobox domain-containing protein</fullName>
    </recommendedName>
</protein>
<keyword evidence="1 2" id="KW-0238">DNA-binding</keyword>
<dbReference type="EMBL" id="CAWYQH010000079">
    <property type="protein sequence ID" value="CAK8680982.1"/>
    <property type="molecule type" value="Genomic_DNA"/>
</dbReference>
<name>A0ABP0FMW0_CLALP</name>
<dbReference type="SMART" id="SM00389">
    <property type="entry name" value="HOX"/>
    <property type="match status" value="1"/>
</dbReference>
<sequence length="369" mass="40437">MEKKKTKLCEKSSLAEGREIPLIDPSDLASSSPILVSSAASVVLQQPLSISSTPKINLSFSETTTATAVSEWSSSRLSGSCNNISYQRRDGKPKATISTDRIGHYSEATARSFSLARLKNKTVIEPGDQPLSFLPFPFSVPMFLPRIPLPPSSLLAPNYASMMPPLPNLTSNVTYIEVIDGVSKVLRHNPYLPPDHTPNALPSAESEVVPKKACLLGNQEVEHSLEASQQATSSLSLASLFPSMIPPQAQSYSSNRTSTISITSTESNVEVITRIGKGQTKTLTSATNSLGQATFSNSTPAQKLQSLAKLTHKFSKDQLDILRKEFDMDQCLWFGRKGKIAIKVNLTPKQVKSWFEYQRRKLKKVKKMP</sequence>
<evidence type="ECO:0000256" key="1">
    <source>
        <dbReference type="PROSITE-ProRule" id="PRU00108"/>
    </source>
</evidence>
<feature type="DNA-binding region" description="Homeobox" evidence="1">
    <location>
        <begin position="307"/>
        <end position="366"/>
    </location>
</feature>
<comment type="subcellular location">
    <subcellularLocation>
        <location evidence="1 2">Nucleus</location>
    </subcellularLocation>
</comment>
<evidence type="ECO:0000256" key="2">
    <source>
        <dbReference type="RuleBase" id="RU000682"/>
    </source>
</evidence>
<keyword evidence="5" id="KW-1185">Reference proteome</keyword>
<gene>
    <name evidence="4" type="ORF">CVLEPA_LOCUS11206</name>
</gene>
<keyword evidence="1 2" id="KW-0371">Homeobox</keyword>
<dbReference type="PROSITE" id="PS50071">
    <property type="entry name" value="HOMEOBOX_2"/>
    <property type="match status" value="1"/>
</dbReference>
<evidence type="ECO:0000313" key="4">
    <source>
        <dbReference type="EMBL" id="CAK8680982.1"/>
    </source>
</evidence>